<evidence type="ECO:0000256" key="1">
    <source>
        <dbReference type="SAM" id="Coils"/>
    </source>
</evidence>
<accession>Q7U433</accession>
<dbReference type="KEGG" id="syw:SYNW2242"/>
<protein>
    <submittedName>
        <fullName evidence="3">Uncharacterized protein</fullName>
    </submittedName>
</protein>
<reference evidence="3 4" key="1">
    <citation type="journal article" date="2003" name="Nature">
        <title>The genome of a motile marine Synechococcus.</title>
        <authorList>
            <person name="Palenik B."/>
            <person name="Brahamsha B."/>
            <person name="Larimer F."/>
            <person name="Land M."/>
            <person name="Hauser L."/>
            <person name="Chain P."/>
            <person name="Lamerdin J."/>
            <person name="Regala W."/>
            <person name="Allen E.A."/>
            <person name="McCarren J."/>
            <person name="Paulsen I."/>
            <person name="Dufresne A."/>
            <person name="Partensky F."/>
            <person name="Webb E."/>
            <person name="Waterbury J."/>
        </authorList>
    </citation>
    <scope>NUCLEOTIDE SEQUENCE [LARGE SCALE GENOMIC DNA]</scope>
    <source>
        <strain evidence="3 4">WH8102</strain>
    </source>
</reference>
<dbReference type="AlphaFoldDB" id="Q7U433"/>
<organism evidence="3 4">
    <name type="scientific">Parasynechococcus marenigrum (strain WH8102)</name>
    <dbReference type="NCBI Taxonomy" id="84588"/>
    <lineage>
        <taxon>Bacteria</taxon>
        <taxon>Bacillati</taxon>
        <taxon>Cyanobacteriota</taxon>
        <taxon>Cyanophyceae</taxon>
        <taxon>Synechococcales</taxon>
        <taxon>Prochlorococcaceae</taxon>
        <taxon>Parasynechococcus</taxon>
        <taxon>Parasynechococcus marenigrum</taxon>
    </lineage>
</organism>
<proteinExistence type="predicted"/>
<dbReference type="EMBL" id="BX569695">
    <property type="protein sequence ID" value="CAE08757.1"/>
    <property type="molecule type" value="Genomic_DNA"/>
</dbReference>
<dbReference type="HOGENOM" id="CLU_943120_0_0_3"/>
<feature type="region of interest" description="Disordered" evidence="2">
    <location>
        <begin position="1"/>
        <end position="28"/>
    </location>
</feature>
<sequence>MTTSTTTKDRHITDEEFEDILESDTSQKLSMSIERQPSALSQSDIEPGLQETFNENWEASIISGLTPDQIRLLKERTYYANKYYWAAGKSIRETARYLAEIRENCQTGTWMALCESNKLNISSSKARELANVWDKWLKHDYTIPELALVDVSTRTLNFVANIKDEETKLKAVGLLRDGNKISEDKLKAILKEKKTATDEEKAKAKLKKELDEIEKDASLTDYSKLVKKSIKQSEFKLSQMPARIKKLQQENKELEEKLDALKEAAKGPEEAKAYIEKIRATAQAKREETSFARKG</sequence>
<feature type="coiled-coil region" evidence="1">
    <location>
        <begin position="179"/>
        <end position="271"/>
    </location>
</feature>
<evidence type="ECO:0000313" key="3">
    <source>
        <dbReference type="EMBL" id="CAE08757.1"/>
    </source>
</evidence>
<keyword evidence="4" id="KW-1185">Reference proteome</keyword>
<dbReference type="RefSeq" id="WP_011129095.1">
    <property type="nucleotide sequence ID" value="NC_005070.1"/>
</dbReference>
<evidence type="ECO:0000313" key="4">
    <source>
        <dbReference type="Proteomes" id="UP000001422"/>
    </source>
</evidence>
<gene>
    <name evidence="3" type="ordered locus">SYNW2242</name>
</gene>
<dbReference type="Proteomes" id="UP000001422">
    <property type="component" value="Chromosome"/>
</dbReference>
<keyword evidence="1" id="KW-0175">Coiled coil</keyword>
<name>Q7U433_PARMW</name>
<evidence type="ECO:0000256" key="2">
    <source>
        <dbReference type="SAM" id="MobiDB-lite"/>
    </source>
</evidence>